<evidence type="ECO:0000313" key="2">
    <source>
        <dbReference type="Proteomes" id="UP000355283"/>
    </source>
</evidence>
<reference evidence="1 2" key="1">
    <citation type="submission" date="2019-01" db="EMBL/GenBank/DDBJ databases">
        <title>Nuclear Genome Assembly of the Microalgal Biofuel strain Nannochloropsis salina CCMP1776.</title>
        <authorList>
            <person name="Hovde B."/>
        </authorList>
    </citation>
    <scope>NUCLEOTIDE SEQUENCE [LARGE SCALE GENOMIC DNA]</scope>
    <source>
        <strain evidence="1 2">CCMP1776</strain>
    </source>
</reference>
<dbReference type="InterPro" id="IPR051288">
    <property type="entry name" value="Serum_paraoxonase/arylesterase"/>
</dbReference>
<proteinExistence type="predicted"/>
<dbReference type="EMBL" id="SDOX01000108">
    <property type="protein sequence ID" value="TFJ82450.1"/>
    <property type="molecule type" value="Genomic_DNA"/>
</dbReference>
<dbReference type="Gene3D" id="2.120.10.30">
    <property type="entry name" value="TolB, C-terminal domain"/>
    <property type="match status" value="1"/>
</dbReference>
<protein>
    <submittedName>
        <fullName evidence="1">Uncharacterized protein</fullName>
    </submittedName>
</protein>
<evidence type="ECO:0000313" key="1">
    <source>
        <dbReference type="EMBL" id="TFJ82450.1"/>
    </source>
</evidence>
<accession>A0A4D9CTG9</accession>
<organism evidence="1 2">
    <name type="scientific">Nannochloropsis salina CCMP1776</name>
    <dbReference type="NCBI Taxonomy" id="1027361"/>
    <lineage>
        <taxon>Eukaryota</taxon>
        <taxon>Sar</taxon>
        <taxon>Stramenopiles</taxon>
        <taxon>Ochrophyta</taxon>
        <taxon>Eustigmatophyceae</taxon>
        <taxon>Eustigmatales</taxon>
        <taxon>Monodopsidaceae</taxon>
        <taxon>Microchloropsis</taxon>
        <taxon>Microchloropsis salina</taxon>
    </lineage>
</organism>
<dbReference type="PANTHER" id="PTHR11799:SF12">
    <property type="entry name" value="PARAOXONASE-RELATED"/>
    <property type="match status" value="1"/>
</dbReference>
<name>A0A4D9CTG9_9STRA</name>
<sequence>MCPPSCAEDIVTLTPSLFITGTDDRLRLWENPDFGPTRTPQGGLVALFEEKEGEGLRKGGREGEMREGLRKGGQEGEIRVASIPLLDFPKGVAFHPHGMYYHRSTSKLFVINHAYDKGGERIDVFYLTLPGQTLPGQTRPGRRDDPLHVRWVYALAPPLFQAESMGTLNDLVVLHAFPPPPVGEGGEEGGGEGGEEDEFYVTSYRAFPDAVAGRLCPANILARFHDVLNFLGVALHRRWTRILYCKGQHCRPTLIDGKEGGGRVFNGINVSPDKERLLVADMKSVHIFQLDPSLPHVLHRLACLPTPHPVDNIEAVPTSEDQDMEGKEEVESYMLGSFGHVWMFMRHNLHYKHQSSGERDARYNITGGVQRLWRERKKERGGDGPSYAVEEVFLHDGSGLSGVSKGTVNAGSMRGAEKKVNGEKLKMLIDCFASYMEDASYRADNSKRDGCTDAEILYCRTDSGYNDHFCRFDGTNNLIDMGEIPLWGPQDAVPECWFNCQMETCNAWEFPHNEEQEKCVAAL</sequence>
<dbReference type="PANTHER" id="PTHR11799">
    <property type="entry name" value="PARAOXONASE"/>
    <property type="match status" value="1"/>
</dbReference>
<comment type="caution">
    <text evidence="1">The sequence shown here is derived from an EMBL/GenBank/DDBJ whole genome shotgun (WGS) entry which is preliminary data.</text>
</comment>
<gene>
    <name evidence="1" type="ORF">NSK_006225</name>
</gene>
<dbReference type="Proteomes" id="UP000355283">
    <property type="component" value="Unassembled WGS sequence"/>
</dbReference>
<dbReference type="AlphaFoldDB" id="A0A4D9CTG9"/>
<dbReference type="InterPro" id="IPR011042">
    <property type="entry name" value="6-blade_b-propeller_TolB-like"/>
</dbReference>
<dbReference type="SUPFAM" id="SSF63829">
    <property type="entry name" value="Calcium-dependent phosphotriesterase"/>
    <property type="match status" value="1"/>
</dbReference>
<keyword evidence="2" id="KW-1185">Reference proteome</keyword>
<dbReference type="OrthoDB" id="432162at2759"/>